<dbReference type="GO" id="GO:0000976">
    <property type="term" value="F:transcription cis-regulatory region binding"/>
    <property type="evidence" value="ECO:0007669"/>
    <property type="project" value="TreeGrafter"/>
</dbReference>
<sequence>MNSSAEPIPSRHLGRSGPRSRRGCWTCRGKKVKCDEVRPTCRRCMRLDLICDYSPRTRFAGQAASSPTSSVSAGGVADNAASMVLEARQNRDSASAPTKGRRNHPGMDLPSWLKQHSAMSWQSSHMALRSPSSQKSPGSCGLDLGHEEHEAIRYFRDWFAPLYHTKNPNYSVFSILLNIARDDALVMHMVLAISLQDIDFRQNSARIQPASQYVSKDIASNPHDLGLRHYSAALRRMADVIGQGEESGNIDLDSVTSTLVLMIMYEQIHGDSRCNGLMNHLTGTCLILKRHYSPLLRTLQATPSTTVICQQRPCALTKTARPGAKKQLSQYSARLLTRIGFMDASAAFSGLGGHITGLLYKTISEDSERTDSPPPGPLESFEVLERYAYSLYRTVWGEEYPQAEMVDDIENRSVFTLLGALGQLRYMNSQLAAILSSDDPAAASQPIASIQAAIHKTGQRFAELLEVAARLSIETDHSHRLVANIRWIVPGYHAEVLEFLRLTRGMHNGLELDEEQRYALRNIMTLAVQAYRHGGDVAMLRIARPLFTAALETDDVLHREWILERFENLRQFGKHCKRAKDFLIQTIRTQQSRGSRVNVRDQFINEGHTMSLFMF</sequence>
<comment type="caution">
    <text evidence="5">The sequence shown here is derived from an EMBL/GenBank/DDBJ whole genome shotgun (WGS) entry which is preliminary data.</text>
</comment>
<evidence type="ECO:0000259" key="4">
    <source>
        <dbReference type="PROSITE" id="PS50048"/>
    </source>
</evidence>
<name>A0A9P8VN91_9HYPO</name>
<feature type="domain" description="Zn(2)-C6 fungal-type" evidence="4">
    <location>
        <begin position="23"/>
        <end position="53"/>
    </location>
</feature>
<protein>
    <recommendedName>
        <fullName evidence="4">Zn(2)-C6 fungal-type domain-containing protein</fullName>
    </recommendedName>
</protein>
<accession>A0A9P8VN91</accession>
<dbReference type="EMBL" id="JAGPYM010000070">
    <property type="protein sequence ID" value="KAH6869546.1"/>
    <property type="molecule type" value="Genomic_DNA"/>
</dbReference>
<keyword evidence="6" id="KW-1185">Reference proteome</keyword>
<feature type="compositionally biased region" description="Polar residues" evidence="3">
    <location>
        <begin position="123"/>
        <end position="137"/>
    </location>
</feature>
<dbReference type="SMART" id="SM00066">
    <property type="entry name" value="GAL4"/>
    <property type="match status" value="1"/>
</dbReference>
<dbReference type="GO" id="GO:0045944">
    <property type="term" value="P:positive regulation of transcription by RNA polymerase II"/>
    <property type="evidence" value="ECO:0007669"/>
    <property type="project" value="TreeGrafter"/>
</dbReference>
<dbReference type="OrthoDB" id="4356994at2759"/>
<dbReference type="InterPro" id="IPR001138">
    <property type="entry name" value="Zn2Cys6_DnaBD"/>
</dbReference>
<dbReference type="PANTHER" id="PTHR37534:SF49">
    <property type="entry name" value="LYSINE BIOSYNTHESIS REGULATORY PROTEIN LYS14"/>
    <property type="match status" value="1"/>
</dbReference>
<feature type="compositionally biased region" description="Basic residues" evidence="3">
    <location>
        <begin position="12"/>
        <end position="22"/>
    </location>
</feature>
<dbReference type="Proteomes" id="UP000777438">
    <property type="component" value="Unassembled WGS sequence"/>
</dbReference>
<dbReference type="Pfam" id="PF00172">
    <property type="entry name" value="Zn_clus"/>
    <property type="match status" value="1"/>
</dbReference>
<dbReference type="GO" id="GO:0005634">
    <property type="term" value="C:nucleus"/>
    <property type="evidence" value="ECO:0007669"/>
    <property type="project" value="UniProtKB-SubCell"/>
</dbReference>
<dbReference type="PANTHER" id="PTHR37534">
    <property type="entry name" value="TRANSCRIPTIONAL ACTIVATOR PROTEIN UGA3"/>
    <property type="match status" value="1"/>
</dbReference>
<dbReference type="Pfam" id="PF11951">
    <property type="entry name" value="Fungal_trans_2"/>
    <property type="match status" value="1"/>
</dbReference>
<evidence type="ECO:0000313" key="6">
    <source>
        <dbReference type="Proteomes" id="UP000777438"/>
    </source>
</evidence>
<keyword evidence="2" id="KW-0539">Nucleus</keyword>
<dbReference type="GO" id="GO:0008270">
    <property type="term" value="F:zinc ion binding"/>
    <property type="evidence" value="ECO:0007669"/>
    <property type="project" value="InterPro"/>
</dbReference>
<evidence type="ECO:0000256" key="3">
    <source>
        <dbReference type="SAM" id="MobiDB-lite"/>
    </source>
</evidence>
<feature type="region of interest" description="Disordered" evidence="3">
    <location>
        <begin position="88"/>
        <end position="109"/>
    </location>
</feature>
<dbReference type="PROSITE" id="PS00463">
    <property type="entry name" value="ZN2_CY6_FUNGAL_1"/>
    <property type="match status" value="1"/>
</dbReference>
<reference evidence="5 6" key="1">
    <citation type="journal article" date="2021" name="Nat. Commun.">
        <title>Genetic determinants of endophytism in the Arabidopsis root mycobiome.</title>
        <authorList>
            <person name="Mesny F."/>
            <person name="Miyauchi S."/>
            <person name="Thiergart T."/>
            <person name="Pickel B."/>
            <person name="Atanasova L."/>
            <person name="Karlsson M."/>
            <person name="Huettel B."/>
            <person name="Barry K.W."/>
            <person name="Haridas S."/>
            <person name="Chen C."/>
            <person name="Bauer D."/>
            <person name="Andreopoulos W."/>
            <person name="Pangilinan J."/>
            <person name="LaButti K."/>
            <person name="Riley R."/>
            <person name="Lipzen A."/>
            <person name="Clum A."/>
            <person name="Drula E."/>
            <person name="Henrissat B."/>
            <person name="Kohler A."/>
            <person name="Grigoriev I.V."/>
            <person name="Martin F.M."/>
            <person name="Hacquard S."/>
        </authorList>
    </citation>
    <scope>NUCLEOTIDE SEQUENCE [LARGE SCALE GENOMIC DNA]</scope>
    <source>
        <strain evidence="5 6">MPI-CAGE-CH-0241</strain>
    </source>
</reference>
<dbReference type="CDD" id="cd00067">
    <property type="entry name" value="GAL4"/>
    <property type="match status" value="1"/>
</dbReference>
<proteinExistence type="predicted"/>
<dbReference type="Gene3D" id="4.10.240.10">
    <property type="entry name" value="Zn(2)-C6 fungal-type DNA-binding domain"/>
    <property type="match status" value="1"/>
</dbReference>
<evidence type="ECO:0000256" key="1">
    <source>
        <dbReference type="ARBA" id="ARBA00004123"/>
    </source>
</evidence>
<evidence type="ECO:0000313" key="5">
    <source>
        <dbReference type="EMBL" id="KAH6869546.1"/>
    </source>
</evidence>
<dbReference type="GO" id="GO:0000981">
    <property type="term" value="F:DNA-binding transcription factor activity, RNA polymerase II-specific"/>
    <property type="evidence" value="ECO:0007669"/>
    <property type="project" value="InterPro"/>
</dbReference>
<organism evidence="5 6">
    <name type="scientific">Thelonectria olida</name>
    <dbReference type="NCBI Taxonomy" id="1576542"/>
    <lineage>
        <taxon>Eukaryota</taxon>
        <taxon>Fungi</taxon>
        <taxon>Dikarya</taxon>
        <taxon>Ascomycota</taxon>
        <taxon>Pezizomycotina</taxon>
        <taxon>Sordariomycetes</taxon>
        <taxon>Hypocreomycetidae</taxon>
        <taxon>Hypocreales</taxon>
        <taxon>Nectriaceae</taxon>
        <taxon>Thelonectria</taxon>
    </lineage>
</organism>
<dbReference type="InterPro" id="IPR036864">
    <property type="entry name" value="Zn2-C6_fun-type_DNA-bd_sf"/>
</dbReference>
<dbReference type="InterPro" id="IPR021858">
    <property type="entry name" value="Fun_TF"/>
</dbReference>
<dbReference type="SUPFAM" id="SSF57701">
    <property type="entry name" value="Zn2/Cys6 DNA-binding domain"/>
    <property type="match status" value="1"/>
</dbReference>
<comment type="subcellular location">
    <subcellularLocation>
        <location evidence="1">Nucleus</location>
    </subcellularLocation>
</comment>
<feature type="region of interest" description="Disordered" evidence="3">
    <location>
        <begin position="123"/>
        <end position="142"/>
    </location>
</feature>
<dbReference type="PROSITE" id="PS50048">
    <property type="entry name" value="ZN2_CY6_FUNGAL_2"/>
    <property type="match status" value="1"/>
</dbReference>
<dbReference type="AlphaFoldDB" id="A0A9P8VN91"/>
<evidence type="ECO:0000256" key="2">
    <source>
        <dbReference type="ARBA" id="ARBA00023242"/>
    </source>
</evidence>
<gene>
    <name evidence="5" type="ORF">B0T10DRAFT_501499</name>
</gene>
<feature type="region of interest" description="Disordered" evidence="3">
    <location>
        <begin position="1"/>
        <end position="23"/>
    </location>
</feature>